<comment type="pathway">
    <text evidence="5">Nucleotide-sugar biosynthesis; CMP-3-deoxy-D-manno-octulosonate biosynthesis; CMP-3-deoxy-D-manno-octulosonate from 3-deoxy-D-manno-octulosonate and CTP: step 1/1.</text>
</comment>
<evidence type="ECO:0000256" key="3">
    <source>
        <dbReference type="ARBA" id="ARBA00022695"/>
    </source>
</evidence>
<dbReference type="Pfam" id="PF02348">
    <property type="entry name" value="CTP_transf_3"/>
    <property type="match status" value="1"/>
</dbReference>
<dbReference type="NCBIfam" id="NF003952">
    <property type="entry name" value="PRK05450.1-5"/>
    <property type="match status" value="1"/>
</dbReference>
<dbReference type="CDD" id="cd02517">
    <property type="entry name" value="CMP-KDO-Synthetase"/>
    <property type="match status" value="1"/>
</dbReference>
<dbReference type="NCBIfam" id="NF009905">
    <property type="entry name" value="PRK13368.1"/>
    <property type="match status" value="1"/>
</dbReference>
<dbReference type="UniPathway" id="UPA00358">
    <property type="reaction ID" value="UER00476"/>
</dbReference>
<evidence type="ECO:0000256" key="1">
    <source>
        <dbReference type="ARBA" id="ARBA00004370"/>
    </source>
</evidence>
<dbReference type="FunFam" id="3.90.550.10:FF:000011">
    <property type="entry name" value="3-deoxy-manno-octulosonate cytidylyltransferase"/>
    <property type="match status" value="1"/>
</dbReference>
<comment type="similarity">
    <text evidence="5">Belongs to the KdsB family.</text>
</comment>
<dbReference type="PANTHER" id="PTHR42866">
    <property type="entry name" value="3-DEOXY-MANNO-OCTULOSONATE CYTIDYLYLTRANSFERASE"/>
    <property type="match status" value="1"/>
</dbReference>
<accession>A0A139BY38</accession>
<dbReference type="GO" id="GO:0009103">
    <property type="term" value="P:lipopolysaccharide biosynthetic process"/>
    <property type="evidence" value="ECO:0007669"/>
    <property type="project" value="UniProtKB-UniRule"/>
</dbReference>
<dbReference type="GO" id="GO:0008690">
    <property type="term" value="F:3-deoxy-manno-octulosonate cytidylyltransferase activity"/>
    <property type="evidence" value="ECO:0007669"/>
    <property type="project" value="UniProtKB-UniRule"/>
</dbReference>
<dbReference type="AlphaFoldDB" id="A0A139BY38"/>
<keyword evidence="5" id="KW-0963">Cytoplasm</keyword>
<comment type="catalytic activity">
    <reaction evidence="5">
        <text>3-deoxy-alpha-D-manno-oct-2-ulosonate + CTP = CMP-3-deoxy-beta-D-manno-octulosonate + diphosphate</text>
        <dbReference type="Rhea" id="RHEA:23448"/>
        <dbReference type="ChEBI" id="CHEBI:33019"/>
        <dbReference type="ChEBI" id="CHEBI:37563"/>
        <dbReference type="ChEBI" id="CHEBI:85986"/>
        <dbReference type="ChEBI" id="CHEBI:85987"/>
        <dbReference type="EC" id="2.7.7.38"/>
    </reaction>
</comment>
<keyword evidence="2 5" id="KW-0808">Transferase</keyword>
<keyword evidence="3 5" id="KW-0548">Nucleotidyltransferase</keyword>
<evidence type="ECO:0000313" key="6">
    <source>
        <dbReference type="EMBL" id="KXS33852.1"/>
    </source>
</evidence>
<organism evidence="6 7">
    <name type="scientific">Candidatus Gallionella acididurans</name>
    <dbReference type="NCBI Taxonomy" id="1796491"/>
    <lineage>
        <taxon>Bacteria</taxon>
        <taxon>Pseudomonadati</taxon>
        <taxon>Pseudomonadota</taxon>
        <taxon>Betaproteobacteria</taxon>
        <taxon>Nitrosomonadales</taxon>
        <taxon>Gallionellaceae</taxon>
        <taxon>Gallionella</taxon>
    </lineage>
</organism>
<keyword evidence="4 5" id="KW-0448">Lipopolysaccharide biosynthesis</keyword>
<evidence type="ECO:0000256" key="5">
    <source>
        <dbReference type="HAMAP-Rule" id="MF_00057"/>
    </source>
</evidence>
<dbReference type="InterPro" id="IPR029044">
    <property type="entry name" value="Nucleotide-diphossugar_trans"/>
</dbReference>
<comment type="subcellular location">
    <subcellularLocation>
        <location evidence="5">Cytoplasm</location>
    </subcellularLocation>
    <subcellularLocation>
        <location evidence="1">Membrane</location>
    </subcellularLocation>
</comment>
<dbReference type="NCBIfam" id="TIGR00466">
    <property type="entry name" value="kdsB"/>
    <property type="match status" value="1"/>
</dbReference>
<dbReference type="Proteomes" id="UP000070578">
    <property type="component" value="Unassembled WGS sequence"/>
</dbReference>
<dbReference type="GO" id="GO:0033468">
    <property type="term" value="P:CMP-keto-3-deoxy-D-manno-octulosonic acid biosynthetic process"/>
    <property type="evidence" value="ECO:0007669"/>
    <property type="project" value="UniProtKB-UniRule"/>
</dbReference>
<dbReference type="InterPro" id="IPR004528">
    <property type="entry name" value="KdsB"/>
</dbReference>
<dbReference type="PANTHER" id="PTHR42866:SF2">
    <property type="entry name" value="3-DEOXY-MANNO-OCTULOSONATE CYTIDYLYLTRANSFERASE, MITOCHONDRIAL"/>
    <property type="match status" value="1"/>
</dbReference>
<dbReference type="GO" id="GO:0016020">
    <property type="term" value="C:membrane"/>
    <property type="evidence" value="ECO:0007669"/>
    <property type="project" value="UniProtKB-SubCell"/>
</dbReference>
<dbReference type="GO" id="GO:0005829">
    <property type="term" value="C:cytosol"/>
    <property type="evidence" value="ECO:0007669"/>
    <property type="project" value="TreeGrafter"/>
</dbReference>
<evidence type="ECO:0000313" key="7">
    <source>
        <dbReference type="Proteomes" id="UP000070578"/>
    </source>
</evidence>
<dbReference type="EMBL" id="LSLI01000001">
    <property type="protein sequence ID" value="KXS33852.1"/>
    <property type="molecule type" value="Genomic_DNA"/>
</dbReference>
<dbReference type="SUPFAM" id="SSF53448">
    <property type="entry name" value="Nucleotide-diphospho-sugar transferases"/>
    <property type="match status" value="1"/>
</dbReference>
<dbReference type="Gene3D" id="3.90.550.10">
    <property type="entry name" value="Spore Coat Polysaccharide Biosynthesis Protein SpsA, Chain A"/>
    <property type="match status" value="1"/>
</dbReference>
<dbReference type="HAMAP" id="MF_00057">
    <property type="entry name" value="KdsB"/>
    <property type="match status" value="1"/>
</dbReference>
<comment type="function">
    <text evidence="5">Activates KDO (a required 8-carbon sugar) for incorporation into bacterial lipopolysaccharide in Gram-negative bacteria.</text>
</comment>
<reference evidence="6 7" key="2">
    <citation type="submission" date="2016-03" db="EMBL/GenBank/DDBJ databases">
        <title>New uncultured bacterium of the family Gallionellaceae from acid mine drainage: description and reconstruction of genome based on metagenomic analysis of microbial community.</title>
        <authorList>
            <person name="Kadnikov V."/>
            <person name="Ivasenko D."/>
            <person name="Beletsky A."/>
            <person name="Mardanov A."/>
            <person name="Danilova E."/>
            <person name="Pimenov N."/>
            <person name="Karnachuk O."/>
            <person name="Ravin N."/>
        </authorList>
    </citation>
    <scope>NUCLEOTIDE SEQUENCE [LARGE SCALE GENOMIC DNA]</scope>
    <source>
        <strain evidence="6">ShG14-8</strain>
    </source>
</reference>
<dbReference type="EC" id="2.7.7.38" evidence="5"/>
<evidence type="ECO:0000256" key="2">
    <source>
        <dbReference type="ARBA" id="ARBA00022679"/>
    </source>
</evidence>
<sequence length="277" mass="30358">MTDFHVVIPARHASTRLPGKPLLLIVGKPMVVRVAEQAAQSGAQQIWIATDHHAIASAVHEYGFKACLTKESHASGTDRIAEVVELQGWPDDTIVVNVQGDEPLMPPALIRSVAEHLNDHPECAIATACHPIHDETAMRNPNIVKTVLDKQGNALYFSRATIPYPRDAFNFSSSPEGRDDCPSSLRGEVRRGALPAGLPVLRHIGIYAYRASFLRAYGQLAPAAIEQFEVLEQLRALYHGYKIGVVIAEQAPPSGVDTEQDLHVARKIFESQLKSKE</sequence>
<name>A0A139BY38_9PROT</name>
<comment type="caution">
    <text evidence="6">The sequence shown here is derived from an EMBL/GenBank/DDBJ whole genome shotgun (WGS) entry which is preliminary data.</text>
</comment>
<reference evidence="6 7" key="1">
    <citation type="submission" date="2016-02" db="EMBL/GenBank/DDBJ databases">
        <authorList>
            <person name="Wen L."/>
            <person name="He K."/>
            <person name="Yang H."/>
        </authorList>
    </citation>
    <scope>NUCLEOTIDE SEQUENCE [LARGE SCALE GENOMIC DNA]</scope>
    <source>
        <strain evidence="6">ShG14-8</strain>
    </source>
</reference>
<evidence type="ECO:0000256" key="4">
    <source>
        <dbReference type="ARBA" id="ARBA00022985"/>
    </source>
</evidence>
<protein>
    <recommendedName>
        <fullName evidence="5">3-deoxy-manno-octulosonate cytidylyltransferase</fullName>
        <ecNumber evidence="5">2.7.7.38</ecNumber>
    </recommendedName>
    <alternativeName>
        <fullName evidence="5">CMP-2-keto-3-deoxyoctulosonic acid synthase</fullName>
        <shortName evidence="5">CKS</shortName>
        <shortName evidence="5">CMP-KDO synthase</shortName>
    </alternativeName>
</protein>
<gene>
    <name evidence="5" type="primary">kdsB</name>
    <name evidence="6" type="ORF">AWT59_0067</name>
</gene>
<dbReference type="PATRIC" id="fig|1796491.3.peg.73"/>
<dbReference type="InterPro" id="IPR003329">
    <property type="entry name" value="Cytidylyl_trans"/>
</dbReference>
<proteinExistence type="inferred from homology"/>